<evidence type="ECO:0000256" key="2">
    <source>
        <dbReference type="SAM" id="SignalP"/>
    </source>
</evidence>
<dbReference type="EMBL" id="KZ452850">
    <property type="protein sequence ID" value="PKA48197.1"/>
    <property type="molecule type" value="Genomic_DNA"/>
</dbReference>
<evidence type="ECO:0000313" key="4">
    <source>
        <dbReference type="EMBL" id="PKA48197.1"/>
    </source>
</evidence>
<keyword evidence="5" id="KW-1185">Reference proteome</keyword>
<keyword evidence="1 2" id="KW-0732">Signal</keyword>
<feature type="signal peptide" evidence="2">
    <location>
        <begin position="1"/>
        <end position="18"/>
    </location>
</feature>
<dbReference type="CDD" id="cd15800">
    <property type="entry name" value="PMEI-like_2"/>
    <property type="match status" value="1"/>
</dbReference>
<sequence length="210" mass="22705">MRPATLLLLLFLLALTSSLLLPSAAISVPRGSPISFLPVPSSALKTSAKFSINGGLEALLKSFCKHTDYFDLCMSSIRKAAPQLRSFNTASIAAALMKAVDAKAHEAVAFAKKLANDPHFTGRTRELLHDCIDTYSDALDNLKSAGDAIRARDNGTRDSMLSAMISNFGTCEDGFQELSLKSPTAEWTETLQHMVDNVLAIVNKGRPNDY</sequence>
<evidence type="ECO:0000313" key="5">
    <source>
        <dbReference type="Proteomes" id="UP000236161"/>
    </source>
</evidence>
<dbReference type="NCBIfam" id="TIGR01614">
    <property type="entry name" value="PME_inhib"/>
    <property type="match status" value="1"/>
</dbReference>
<dbReference type="SMART" id="SM00856">
    <property type="entry name" value="PMEI"/>
    <property type="match status" value="1"/>
</dbReference>
<dbReference type="GO" id="GO:0030599">
    <property type="term" value="F:pectinesterase activity"/>
    <property type="evidence" value="ECO:0007669"/>
    <property type="project" value="UniProtKB-EC"/>
</dbReference>
<dbReference type="Gene3D" id="1.20.140.40">
    <property type="entry name" value="Invertase/pectin methylesterase inhibitor family protein"/>
    <property type="match status" value="1"/>
</dbReference>
<feature type="domain" description="Pectinesterase inhibitor" evidence="3">
    <location>
        <begin position="55"/>
        <end position="201"/>
    </location>
</feature>
<evidence type="ECO:0000259" key="3">
    <source>
        <dbReference type="SMART" id="SM00856"/>
    </source>
</evidence>
<feature type="chain" id="PRO_5014183429" evidence="2">
    <location>
        <begin position="19"/>
        <end position="210"/>
    </location>
</feature>
<evidence type="ECO:0000256" key="1">
    <source>
        <dbReference type="ARBA" id="ARBA00022729"/>
    </source>
</evidence>
<dbReference type="EC" id="3.1.1.11" evidence="4"/>
<keyword evidence="4" id="KW-0378">Hydrolase</keyword>
<dbReference type="SUPFAM" id="SSF101148">
    <property type="entry name" value="Plant invertase/pectin methylesterase inhibitor"/>
    <property type="match status" value="1"/>
</dbReference>
<dbReference type="PANTHER" id="PTHR31080">
    <property type="entry name" value="PECTINESTERASE INHIBITOR-LIKE"/>
    <property type="match status" value="1"/>
</dbReference>
<dbReference type="PANTHER" id="PTHR31080:SF274">
    <property type="entry name" value="PECTINESTERASE_PECTINESTERASE INHIBITOR 26"/>
    <property type="match status" value="1"/>
</dbReference>
<dbReference type="GO" id="GO:0004857">
    <property type="term" value="F:enzyme inhibitor activity"/>
    <property type="evidence" value="ECO:0007669"/>
    <property type="project" value="InterPro"/>
</dbReference>
<accession>A0A2H9ZY45</accession>
<dbReference type="InterPro" id="IPR035513">
    <property type="entry name" value="Invertase/methylesterase_inhib"/>
</dbReference>
<proteinExistence type="predicted"/>
<dbReference type="OrthoDB" id="770764at2759"/>
<name>A0A2H9ZY45_9ASPA</name>
<dbReference type="Proteomes" id="UP000236161">
    <property type="component" value="Unassembled WGS sequence"/>
</dbReference>
<protein>
    <submittedName>
        <fullName evidence="4">Pectinesterase 2</fullName>
        <ecNumber evidence="4">3.1.1.11</ecNumber>
    </submittedName>
</protein>
<dbReference type="STRING" id="1088818.A0A2H9ZY45"/>
<gene>
    <name evidence="4" type="primary">PME2</name>
    <name evidence="4" type="ORF">AXF42_Ash021314</name>
</gene>
<reference evidence="4 5" key="1">
    <citation type="journal article" date="2017" name="Nature">
        <title>The Apostasia genome and the evolution of orchids.</title>
        <authorList>
            <person name="Zhang G.Q."/>
            <person name="Liu K.W."/>
            <person name="Li Z."/>
            <person name="Lohaus R."/>
            <person name="Hsiao Y.Y."/>
            <person name="Niu S.C."/>
            <person name="Wang J.Y."/>
            <person name="Lin Y.C."/>
            <person name="Xu Q."/>
            <person name="Chen L.J."/>
            <person name="Yoshida K."/>
            <person name="Fujiwara S."/>
            <person name="Wang Z.W."/>
            <person name="Zhang Y.Q."/>
            <person name="Mitsuda N."/>
            <person name="Wang M."/>
            <person name="Liu G.H."/>
            <person name="Pecoraro L."/>
            <person name="Huang H.X."/>
            <person name="Xiao X.J."/>
            <person name="Lin M."/>
            <person name="Wu X.Y."/>
            <person name="Wu W.L."/>
            <person name="Chen Y.Y."/>
            <person name="Chang S.B."/>
            <person name="Sakamoto S."/>
            <person name="Ohme-Takagi M."/>
            <person name="Yagi M."/>
            <person name="Zeng S.J."/>
            <person name="Shen C.Y."/>
            <person name="Yeh C.M."/>
            <person name="Luo Y.B."/>
            <person name="Tsai W.C."/>
            <person name="Van de Peer Y."/>
            <person name="Liu Z.J."/>
        </authorList>
    </citation>
    <scope>NUCLEOTIDE SEQUENCE [LARGE SCALE GENOMIC DNA]</scope>
    <source>
        <strain evidence="5">cv. Shenzhen</strain>
        <tissue evidence="4">Stem</tissue>
    </source>
</reference>
<dbReference type="AlphaFoldDB" id="A0A2H9ZY45"/>
<dbReference type="InterPro" id="IPR051955">
    <property type="entry name" value="PME_Inhibitor"/>
</dbReference>
<dbReference type="InterPro" id="IPR006501">
    <property type="entry name" value="Pectinesterase_inhib_dom"/>
</dbReference>
<dbReference type="Pfam" id="PF04043">
    <property type="entry name" value="PMEI"/>
    <property type="match status" value="1"/>
</dbReference>
<organism evidence="4 5">
    <name type="scientific">Apostasia shenzhenica</name>
    <dbReference type="NCBI Taxonomy" id="1088818"/>
    <lineage>
        <taxon>Eukaryota</taxon>
        <taxon>Viridiplantae</taxon>
        <taxon>Streptophyta</taxon>
        <taxon>Embryophyta</taxon>
        <taxon>Tracheophyta</taxon>
        <taxon>Spermatophyta</taxon>
        <taxon>Magnoliopsida</taxon>
        <taxon>Liliopsida</taxon>
        <taxon>Asparagales</taxon>
        <taxon>Orchidaceae</taxon>
        <taxon>Apostasioideae</taxon>
        <taxon>Apostasia</taxon>
    </lineage>
</organism>